<keyword evidence="1" id="KW-0812">Transmembrane</keyword>
<keyword evidence="3" id="KW-1185">Reference proteome</keyword>
<dbReference type="RefSeq" id="WP_156609279.1">
    <property type="nucleotide sequence ID" value="NZ_WPCU01000005.1"/>
</dbReference>
<evidence type="ECO:0000313" key="3">
    <source>
        <dbReference type="Proteomes" id="UP000435304"/>
    </source>
</evidence>
<protein>
    <submittedName>
        <fullName evidence="2">DUF3093 family protein</fullName>
    </submittedName>
</protein>
<keyword evidence="1" id="KW-1133">Transmembrane helix</keyword>
<dbReference type="Proteomes" id="UP000435304">
    <property type="component" value="Unassembled WGS sequence"/>
</dbReference>
<keyword evidence="1" id="KW-0472">Membrane</keyword>
<reference evidence="2 3" key="1">
    <citation type="submission" date="2019-12" db="EMBL/GenBank/DDBJ databases">
        <title>Auraticoccus cholistani sp. nov., an actinomycete isolated from soil of Cholistan desert.</title>
        <authorList>
            <person name="Cheema M.T."/>
        </authorList>
    </citation>
    <scope>NUCLEOTIDE SEQUENCE [LARGE SCALE GENOMIC DNA]</scope>
    <source>
        <strain evidence="2 3">F435</strain>
    </source>
</reference>
<organism evidence="2 3">
    <name type="scientific">Auraticoccus cholistanensis</name>
    <dbReference type="NCBI Taxonomy" id="2656650"/>
    <lineage>
        <taxon>Bacteria</taxon>
        <taxon>Bacillati</taxon>
        <taxon>Actinomycetota</taxon>
        <taxon>Actinomycetes</taxon>
        <taxon>Propionibacteriales</taxon>
        <taxon>Propionibacteriaceae</taxon>
        <taxon>Auraticoccus</taxon>
    </lineage>
</organism>
<dbReference type="Pfam" id="PF11292">
    <property type="entry name" value="DUF3093"/>
    <property type="match status" value="1"/>
</dbReference>
<dbReference type="AlphaFoldDB" id="A0A6A9USX2"/>
<dbReference type="InterPro" id="IPR021443">
    <property type="entry name" value="DUF3093"/>
</dbReference>
<evidence type="ECO:0000256" key="1">
    <source>
        <dbReference type="SAM" id="Phobius"/>
    </source>
</evidence>
<sequence>MIHRERLTVPWLWVLLAAGVVASLVLTCLVVTPGWVTVVVTVLSTSVTAVLLWQHSAPVVADEHGLRAGRARVEWDWVASARVLTAEEVQDRLRGRADVGCWRLQRPYLDRLVRVELSDPADPHPAWLVATRRPEALVETIRHHLSTTRAGAPA</sequence>
<accession>A0A6A9USX2</accession>
<evidence type="ECO:0000313" key="2">
    <source>
        <dbReference type="EMBL" id="MVA75728.1"/>
    </source>
</evidence>
<proteinExistence type="predicted"/>
<dbReference type="EMBL" id="WPCU01000005">
    <property type="protein sequence ID" value="MVA75728.1"/>
    <property type="molecule type" value="Genomic_DNA"/>
</dbReference>
<gene>
    <name evidence="2" type="ORF">GC722_06775</name>
</gene>
<feature type="transmembrane region" description="Helical" evidence="1">
    <location>
        <begin position="33"/>
        <end position="53"/>
    </location>
</feature>
<name>A0A6A9USX2_9ACTN</name>
<comment type="caution">
    <text evidence="2">The sequence shown here is derived from an EMBL/GenBank/DDBJ whole genome shotgun (WGS) entry which is preliminary data.</text>
</comment>